<protein>
    <submittedName>
        <fullName evidence="4">Glutathione peroxidase</fullName>
    </submittedName>
</protein>
<evidence type="ECO:0000256" key="3">
    <source>
        <dbReference type="ARBA" id="ARBA00023002"/>
    </source>
</evidence>
<dbReference type="GO" id="GO:0006979">
    <property type="term" value="P:response to oxidative stress"/>
    <property type="evidence" value="ECO:0007669"/>
    <property type="project" value="InterPro"/>
</dbReference>
<dbReference type="InterPro" id="IPR000889">
    <property type="entry name" value="Glutathione_peroxidase"/>
</dbReference>
<dbReference type="FunFam" id="3.40.30.10:FF:000025">
    <property type="entry name" value="Glutathione peroxidase"/>
    <property type="match status" value="1"/>
</dbReference>
<dbReference type="GO" id="GO:0004601">
    <property type="term" value="F:peroxidase activity"/>
    <property type="evidence" value="ECO:0007669"/>
    <property type="project" value="UniProtKB-KW"/>
</dbReference>
<dbReference type="OMA" id="TFPMTEK"/>
<comment type="similarity">
    <text evidence="1">Belongs to the glutathione peroxidase family.</text>
</comment>
<dbReference type="PIRSF" id="PIRSF000303">
    <property type="entry name" value="Glutathion_perox"/>
    <property type="match status" value="1"/>
</dbReference>
<dbReference type="PROSITE" id="PS51355">
    <property type="entry name" value="GLUTATHIONE_PEROXID_3"/>
    <property type="match status" value="1"/>
</dbReference>
<keyword evidence="3" id="KW-0560">Oxidoreductase</keyword>
<accession>A0A0L0D6N6</accession>
<dbReference type="AlphaFoldDB" id="A0A0L0D6N6"/>
<dbReference type="Proteomes" id="UP000054408">
    <property type="component" value="Unassembled WGS sequence"/>
</dbReference>
<dbReference type="GeneID" id="25563009"/>
<evidence type="ECO:0000313" key="5">
    <source>
        <dbReference type="Proteomes" id="UP000054408"/>
    </source>
</evidence>
<keyword evidence="2 4" id="KW-0575">Peroxidase</keyword>
<dbReference type="PANTHER" id="PTHR11592:SF78">
    <property type="entry name" value="GLUTATHIONE PEROXIDASE"/>
    <property type="match status" value="1"/>
</dbReference>
<gene>
    <name evidence="4" type="ORF">AMSG_03401</name>
</gene>
<keyword evidence="5" id="KW-1185">Reference proteome</keyword>
<dbReference type="Pfam" id="PF00255">
    <property type="entry name" value="GSHPx"/>
    <property type="match status" value="1"/>
</dbReference>
<dbReference type="InterPro" id="IPR036249">
    <property type="entry name" value="Thioredoxin-like_sf"/>
</dbReference>
<dbReference type="Gene3D" id="3.40.30.10">
    <property type="entry name" value="Glutaredoxin"/>
    <property type="match status" value="1"/>
</dbReference>
<dbReference type="CDD" id="cd00340">
    <property type="entry name" value="GSH_Peroxidase"/>
    <property type="match status" value="1"/>
</dbReference>
<organism evidence="4 5">
    <name type="scientific">Thecamonas trahens ATCC 50062</name>
    <dbReference type="NCBI Taxonomy" id="461836"/>
    <lineage>
        <taxon>Eukaryota</taxon>
        <taxon>Apusozoa</taxon>
        <taxon>Apusomonadida</taxon>
        <taxon>Apusomonadidae</taxon>
        <taxon>Thecamonas</taxon>
    </lineage>
</organism>
<dbReference type="SUPFAM" id="SSF52833">
    <property type="entry name" value="Thioredoxin-like"/>
    <property type="match status" value="1"/>
</dbReference>
<dbReference type="PANTHER" id="PTHR11592">
    <property type="entry name" value="GLUTATHIONE PEROXIDASE"/>
    <property type="match status" value="1"/>
</dbReference>
<dbReference type="EMBL" id="GL349444">
    <property type="protein sequence ID" value="KNC46968.1"/>
    <property type="molecule type" value="Genomic_DNA"/>
</dbReference>
<dbReference type="eggNOG" id="KOG1651">
    <property type="taxonomic scope" value="Eukaryota"/>
</dbReference>
<dbReference type="OrthoDB" id="446890at2759"/>
<dbReference type="RefSeq" id="XP_013760239.1">
    <property type="nucleotide sequence ID" value="XM_013904785.1"/>
</dbReference>
<dbReference type="STRING" id="461836.A0A0L0D6N6"/>
<proteinExistence type="inferred from homology"/>
<evidence type="ECO:0000313" key="4">
    <source>
        <dbReference type="EMBL" id="KNC46968.1"/>
    </source>
</evidence>
<evidence type="ECO:0000256" key="1">
    <source>
        <dbReference type="ARBA" id="ARBA00006926"/>
    </source>
</evidence>
<dbReference type="InterPro" id="IPR029760">
    <property type="entry name" value="GPX_CS"/>
</dbReference>
<dbReference type="PROSITE" id="PS00763">
    <property type="entry name" value="GLUTATHIONE_PEROXID_2"/>
    <property type="match status" value="1"/>
</dbReference>
<evidence type="ECO:0000256" key="2">
    <source>
        <dbReference type="ARBA" id="ARBA00022559"/>
    </source>
</evidence>
<sequence length="165" mass="18769">MGSRQSVPDAESIYDFTVKDIHGEEISLATYKDTVLLITNLVTLHEKLRDRNFNILAFPCNQFGGQEPGTNEEILEFVARYNVQFPLFDKIDVNGSNAAPLYRYLKAQSSTLFMTRVKWNFETFVVDADGHVVSRHLPTVSPLSLEDDIVRLLDERDARDTADNN</sequence>
<name>A0A0L0D6N6_THETB</name>
<reference evidence="4 5" key="1">
    <citation type="submission" date="2010-05" db="EMBL/GenBank/DDBJ databases">
        <title>The Genome Sequence of Thecamonas trahens ATCC 50062.</title>
        <authorList>
            <consortium name="The Broad Institute Genome Sequencing Platform"/>
            <person name="Russ C."/>
            <person name="Cuomo C."/>
            <person name="Shea T."/>
            <person name="Young S.K."/>
            <person name="Zeng Q."/>
            <person name="Koehrsen M."/>
            <person name="Haas B."/>
            <person name="Borodovsky M."/>
            <person name="Guigo R."/>
            <person name="Alvarado L."/>
            <person name="Berlin A."/>
            <person name="Bochicchio J."/>
            <person name="Borenstein D."/>
            <person name="Chapman S."/>
            <person name="Chen Z."/>
            <person name="Freedman E."/>
            <person name="Gellesch M."/>
            <person name="Goldberg J."/>
            <person name="Griggs A."/>
            <person name="Gujja S."/>
            <person name="Heilman E."/>
            <person name="Heiman D."/>
            <person name="Hepburn T."/>
            <person name="Howarth C."/>
            <person name="Jen D."/>
            <person name="Larson L."/>
            <person name="Mehta T."/>
            <person name="Park D."/>
            <person name="Pearson M."/>
            <person name="Roberts A."/>
            <person name="Saif S."/>
            <person name="Shenoy N."/>
            <person name="Sisk P."/>
            <person name="Stolte C."/>
            <person name="Sykes S."/>
            <person name="Thomson T."/>
            <person name="Walk T."/>
            <person name="White J."/>
            <person name="Yandava C."/>
            <person name="Burger G."/>
            <person name="Gray M.W."/>
            <person name="Holland P.W.H."/>
            <person name="King N."/>
            <person name="Lang F.B.F."/>
            <person name="Roger A.J."/>
            <person name="Ruiz-Trillo I."/>
            <person name="Lander E."/>
            <person name="Nusbaum C."/>
        </authorList>
    </citation>
    <scope>NUCLEOTIDE SEQUENCE [LARGE SCALE GENOMIC DNA]</scope>
    <source>
        <strain evidence="4 5">ATCC 50062</strain>
    </source>
</reference>